<gene>
    <name evidence="2" type="ORF">C9I88_20355</name>
</gene>
<dbReference type="InterPro" id="IPR036388">
    <property type="entry name" value="WH-like_DNA-bd_sf"/>
</dbReference>
<dbReference type="AlphaFoldDB" id="A0A2T3M5B4"/>
<protein>
    <recommendedName>
        <fullName evidence="1">HTH Mu-type domain-containing protein</fullName>
    </recommendedName>
</protein>
<name>A0A2T3M5B4_9GAMM</name>
<dbReference type="PROSITE" id="PS51702">
    <property type="entry name" value="HTH_MU"/>
    <property type="match status" value="1"/>
</dbReference>
<dbReference type="Gene3D" id="1.10.10.10">
    <property type="entry name" value="Winged helix-like DNA-binding domain superfamily/Winged helix DNA-binding domain"/>
    <property type="match status" value="1"/>
</dbReference>
<feature type="domain" description="HTH Mu-type" evidence="1">
    <location>
        <begin position="1"/>
        <end position="68"/>
    </location>
</feature>
<organism evidence="2 3">
    <name type="scientific">Photobacterium iliopiscarium</name>
    <dbReference type="NCBI Taxonomy" id="56192"/>
    <lineage>
        <taxon>Bacteria</taxon>
        <taxon>Pseudomonadati</taxon>
        <taxon>Pseudomonadota</taxon>
        <taxon>Gammaproteobacteria</taxon>
        <taxon>Vibrionales</taxon>
        <taxon>Vibrionaceae</taxon>
        <taxon>Photobacterium</taxon>
    </lineage>
</organism>
<dbReference type="Pfam" id="PF02316">
    <property type="entry name" value="HTH_Tnp_Mu_1"/>
    <property type="match status" value="1"/>
</dbReference>
<evidence type="ECO:0000313" key="2">
    <source>
        <dbReference type="EMBL" id="PSV87109.1"/>
    </source>
</evidence>
<dbReference type="InterPro" id="IPR009061">
    <property type="entry name" value="DNA-bd_dom_put_sf"/>
</dbReference>
<evidence type="ECO:0000259" key="1">
    <source>
        <dbReference type="PROSITE" id="PS51702"/>
    </source>
</evidence>
<reference evidence="2 3" key="1">
    <citation type="submission" date="2018-01" db="EMBL/GenBank/DDBJ databases">
        <title>Whole genome sequencing of Histamine producing bacteria.</title>
        <authorList>
            <person name="Butler K."/>
        </authorList>
    </citation>
    <scope>NUCLEOTIDE SEQUENCE [LARGE SCALE GENOMIC DNA]</scope>
    <source>
        <strain evidence="2 3">NCIMB 13481</strain>
    </source>
</reference>
<dbReference type="InterPro" id="IPR003314">
    <property type="entry name" value="Mu-type_HTH"/>
</dbReference>
<dbReference type="RefSeq" id="WP_107238203.1">
    <property type="nucleotide sequence ID" value="NZ_PYLW01000065.1"/>
</dbReference>
<sequence length="117" mass="13484">MKEWYQSKELVGLSGFPATPQGVNKKAKAERWLRRKAQGIEGRAYEYHLFSFPTHIQLELCTVLPIEWVTSDLTQLSDDKRLFIQLILEADDALLNTLYNQVIHKGMESMCATTCHQ</sequence>
<dbReference type="SUPFAM" id="SSF46955">
    <property type="entry name" value="Putative DNA-binding domain"/>
    <property type="match status" value="1"/>
</dbReference>
<comment type="caution">
    <text evidence="2">The sequence shown here is derived from an EMBL/GenBank/DDBJ whole genome shotgun (WGS) entry which is preliminary data.</text>
</comment>
<dbReference type="GO" id="GO:0003677">
    <property type="term" value="F:DNA binding"/>
    <property type="evidence" value="ECO:0007669"/>
    <property type="project" value="InterPro"/>
</dbReference>
<accession>A0A2T3M5B4</accession>
<proteinExistence type="predicted"/>
<dbReference type="EMBL" id="PYLW01000065">
    <property type="protein sequence ID" value="PSV87109.1"/>
    <property type="molecule type" value="Genomic_DNA"/>
</dbReference>
<dbReference type="Proteomes" id="UP000241954">
    <property type="component" value="Unassembled WGS sequence"/>
</dbReference>
<evidence type="ECO:0000313" key="3">
    <source>
        <dbReference type="Proteomes" id="UP000241954"/>
    </source>
</evidence>